<dbReference type="Proteomes" id="UP000562492">
    <property type="component" value="Unassembled WGS sequence"/>
</dbReference>
<sequence>MTSIPNTIPAAQACVKTSKQLSQLRINHTRIRDLATEMRSLIYPDSQSGILLVVGPTGVGKSTLSKYLVELQLKATSSQMDQEAQLVPAIYVQAPASGEKCFSWRLLYERLLEQLEGDGLGLSKQAYGVDASTQRLVRPMRQGRSTLAGLRTAVERALRQRGTRLLVIDEAAHIFSQVSKTEMQSNLNTLKSLANECGTQIVLTGSYDLYHLVSLSAQLARRIHVLHFERYRYDRPGDVQAFHTCLRQFEAQLPHLWKGQLVPHTEALMENTLGCVGTLSGVLTRAARLAEDAGHWDVDYLQRTLLTHAQVNRILEEITDGELAVDPSLTRESVDAKHKSA</sequence>
<evidence type="ECO:0000259" key="1">
    <source>
        <dbReference type="SMART" id="SM00382"/>
    </source>
</evidence>
<name>A0ABR6RKL6_9BURK</name>
<evidence type="ECO:0000313" key="3">
    <source>
        <dbReference type="Proteomes" id="UP000562492"/>
    </source>
</evidence>
<dbReference type="SUPFAM" id="SSF52540">
    <property type="entry name" value="P-loop containing nucleoside triphosphate hydrolases"/>
    <property type="match status" value="1"/>
</dbReference>
<dbReference type="InterPro" id="IPR027417">
    <property type="entry name" value="P-loop_NTPase"/>
</dbReference>
<reference evidence="2 3" key="1">
    <citation type="submission" date="2020-08" db="EMBL/GenBank/DDBJ databases">
        <title>Functional genomics of gut bacteria from endangered species of beetles.</title>
        <authorList>
            <person name="Carlos-Shanley C."/>
        </authorList>
    </citation>
    <scope>NUCLEOTIDE SEQUENCE [LARGE SCALE GENOMIC DNA]</scope>
    <source>
        <strain evidence="2 3">S00124</strain>
    </source>
</reference>
<dbReference type="EMBL" id="JACHKZ010000033">
    <property type="protein sequence ID" value="MBB6579568.1"/>
    <property type="molecule type" value="Genomic_DNA"/>
</dbReference>
<dbReference type="Gene3D" id="3.40.50.300">
    <property type="entry name" value="P-loop containing nucleotide triphosphate hydrolases"/>
    <property type="match status" value="1"/>
</dbReference>
<comment type="caution">
    <text evidence="2">The sequence shown here is derived from an EMBL/GenBank/DDBJ whole genome shotgun (WGS) entry which is preliminary data.</text>
</comment>
<evidence type="ECO:0000313" key="2">
    <source>
        <dbReference type="EMBL" id="MBB6579568.1"/>
    </source>
</evidence>
<accession>A0ABR6RKL6</accession>
<protein>
    <submittedName>
        <fullName evidence="2">ABC-type nitrate/sulfonate/bicarbonate transport system ATPase subunit</fullName>
    </submittedName>
</protein>
<organism evidence="2 3">
    <name type="scientific">Comamonas odontotermitis</name>
    <dbReference type="NCBI Taxonomy" id="379895"/>
    <lineage>
        <taxon>Bacteria</taxon>
        <taxon>Pseudomonadati</taxon>
        <taxon>Pseudomonadota</taxon>
        <taxon>Betaproteobacteria</taxon>
        <taxon>Burkholderiales</taxon>
        <taxon>Comamonadaceae</taxon>
        <taxon>Comamonas</taxon>
    </lineage>
</organism>
<keyword evidence="3" id="KW-1185">Reference proteome</keyword>
<dbReference type="Pfam" id="PF13401">
    <property type="entry name" value="AAA_22"/>
    <property type="match status" value="1"/>
</dbReference>
<feature type="domain" description="AAA+ ATPase" evidence="1">
    <location>
        <begin position="47"/>
        <end position="232"/>
    </location>
</feature>
<dbReference type="SMART" id="SM00382">
    <property type="entry name" value="AAA"/>
    <property type="match status" value="1"/>
</dbReference>
<gene>
    <name evidence="2" type="ORF">HNP33_003682</name>
</gene>
<dbReference type="InterPro" id="IPR003593">
    <property type="entry name" value="AAA+_ATPase"/>
</dbReference>
<proteinExistence type="predicted"/>
<dbReference type="InterPro" id="IPR049945">
    <property type="entry name" value="AAA_22"/>
</dbReference>
<dbReference type="RefSeq" id="WP_184711146.1">
    <property type="nucleotide sequence ID" value="NZ_JACHKZ010000033.1"/>
</dbReference>